<organism evidence="1 2">
    <name type="scientific">Agrocybe pediades</name>
    <dbReference type="NCBI Taxonomy" id="84607"/>
    <lineage>
        <taxon>Eukaryota</taxon>
        <taxon>Fungi</taxon>
        <taxon>Dikarya</taxon>
        <taxon>Basidiomycota</taxon>
        <taxon>Agaricomycotina</taxon>
        <taxon>Agaricomycetes</taxon>
        <taxon>Agaricomycetidae</taxon>
        <taxon>Agaricales</taxon>
        <taxon>Agaricineae</taxon>
        <taxon>Strophariaceae</taxon>
        <taxon>Agrocybe</taxon>
    </lineage>
</organism>
<reference evidence="1 2" key="1">
    <citation type="submission" date="2019-12" db="EMBL/GenBank/DDBJ databases">
        <authorList>
            <person name="Floudas D."/>
            <person name="Bentzer J."/>
            <person name="Ahren D."/>
            <person name="Johansson T."/>
            <person name="Persson P."/>
            <person name="Tunlid A."/>
        </authorList>
    </citation>
    <scope>NUCLEOTIDE SEQUENCE [LARGE SCALE GENOMIC DNA]</scope>
    <source>
        <strain evidence="1 2">CBS 102.39</strain>
    </source>
</reference>
<accession>A0A8H4QPJ3</accession>
<sequence length="393" mass="44294">MQRGLNQLQESRLTVYARSIIPFGSGYAPWNTYGMASPRPAQYLKNGVSIGDVGLIDPGGYFAYMFNIFTPADHPLQEGGVPENFEPLPLDQTSDISTKPDHFPPRSHMQQGYKCHAGFRQSFVMSSKSQQQPEKAQFSPFPMALLDKTSLKPIVYDHMWRRTHWHDITTSFSTVSIPSSVITAGNKVEMVFKNKNWNRTNVVNLRRRDKDGEEGKLFTVFIRGMCVGLSDHVWTRYLPYEQPEGAAYYQSLTTPIVGIRSRIIRLKEKHFGKSKVNLNDRQKVPFHPSIIMLQILLEECPKADVAIVDDSVWCSVVDKTGDGTLPQILALVARAIASCDIITTERTATLVPKESKEKSKIKAGSNADSRDRAVDAKMYKKYLAHAKKIVKLL</sequence>
<proteinExistence type="predicted"/>
<comment type="caution">
    <text evidence="1">The sequence shown here is derived from an EMBL/GenBank/DDBJ whole genome shotgun (WGS) entry which is preliminary data.</text>
</comment>
<dbReference type="Proteomes" id="UP000521872">
    <property type="component" value="Unassembled WGS sequence"/>
</dbReference>
<protein>
    <submittedName>
        <fullName evidence="1">Uncharacterized protein</fullName>
    </submittedName>
</protein>
<dbReference type="EMBL" id="JAACJL010000044">
    <property type="protein sequence ID" value="KAF4615005.1"/>
    <property type="molecule type" value="Genomic_DNA"/>
</dbReference>
<keyword evidence="2" id="KW-1185">Reference proteome</keyword>
<dbReference type="AlphaFoldDB" id="A0A8H4QPJ3"/>
<name>A0A8H4QPJ3_9AGAR</name>
<gene>
    <name evidence="1" type="ORF">D9613_002463</name>
</gene>
<evidence type="ECO:0000313" key="1">
    <source>
        <dbReference type="EMBL" id="KAF4615005.1"/>
    </source>
</evidence>
<evidence type="ECO:0000313" key="2">
    <source>
        <dbReference type="Proteomes" id="UP000521872"/>
    </source>
</evidence>